<sequence length="283" mass="31506">MKGDIEGTLAIVVLNWNGAADTIACLHSIIPTLDASVHLLVVDNGSTDCSVERIRAAFPHIEVLELPHNLGFAAGNNAGFRRVQALGAEYLLFLNNDTVVAPYFYRPLLNLLQQHPDVGIAVPKIFYHHQPQRLWYAGGEVNLATALIRHVGLRQFDAPQFNVATSTDYATGCSLAIRVADFEQLGGFDERFTMYAEDVDLSLRVRAQGKRIAYEPSSMVWHKVSASLGNNSLQKLWMKSKAMVRLCIKHRAWSGLLLYFVLLPFRLVRSVGGSLLFKIGKMR</sequence>
<dbReference type="eggNOG" id="COG1216">
    <property type="taxonomic scope" value="Bacteria"/>
</dbReference>
<gene>
    <name evidence="5" type="ordered locus">Cag_1867</name>
</gene>
<keyword evidence="3 5" id="KW-0808">Transferase</keyword>
<dbReference type="PANTHER" id="PTHR43179:SF12">
    <property type="entry name" value="GALACTOFURANOSYLTRANSFERASE GLFT2"/>
    <property type="match status" value="1"/>
</dbReference>
<dbReference type="KEGG" id="cch:Cag_1867"/>
<name>Q3APF8_CHLCH</name>
<dbReference type="InterPro" id="IPR001173">
    <property type="entry name" value="Glyco_trans_2-like"/>
</dbReference>
<dbReference type="PANTHER" id="PTHR43179">
    <property type="entry name" value="RHAMNOSYLTRANSFERASE WBBL"/>
    <property type="match status" value="1"/>
</dbReference>
<dbReference type="OrthoDB" id="9771846at2"/>
<dbReference type="SUPFAM" id="SSF53448">
    <property type="entry name" value="Nucleotide-diphospho-sugar transferases"/>
    <property type="match status" value="1"/>
</dbReference>
<evidence type="ECO:0000256" key="2">
    <source>
        <dbReference type="ARBA" id="ARBA00022676"/>
    </source>
</evidence>
<dbReference type="HOGENOM" id="CLU_023845_4_1_10"/>
<dbReference type="Pfam" id="PF00535">
    <property type="entry name" value="Glycos_transf_2"/>
    <property type="match status" value="1"/>
</dbReference>
<dbReference type="Gene3D" id="3.90.550.10">
    <property type="entry name" value="Spore Coat Polysaccharide Biosynthesis Protein SpsA, Chain A"/>
    <property type="match status" value="1"/>
</dbReference>
<proteinExistence type="inferred from homology"/>
<comment type="similarity">
    <text evidence="1">Belongs to the glycosyltransferase 2 family.</text>
</comment>
<evidence type="ECO:0000313" key="5">
    <source>
        <dbReference type="EMBL" id="ABB29117.1"/>
    </source>
</evidence>
<keyword evidence="2" id="KW-0328">Glycosyltransferase</keyword>
<evidence type="ECO:0000256" key="1">
    <source>
        <dbReference type="ARBA" id="ARBA00006739"/>
    </source>
</evidence>
<dbReference type="AlphaFoldDB" id="Q3APF8"/>
<dbReference type="GO" id="GO:0016757">
    <property type="term" value="F:glycosyltransferase activity"/>
    <property type="evidence" value="ECO:0007669"/>
    <property type="project" value="UniProtKB-KW"/>
</dbReference>
<evidence type="ECO:0000259" key="4">
    <source>
        <dbReference type="Pfam" id="PF00535"/>
    </source>
</evidence>
<dbReference type="STRING" id="340177.Cag_1867"/>
<dbReference type="CDD" id="cd04186">
    <property type="entry name" value="GT_2_like_c"/>
    <property type="match status" value="1"/>
</dbReference>
<dbReference type="EMBL" id="CP000108">
    <property type="protein sequence ID" value="ABB29117.1"/>
    <property type="molecule type" value="Genomic_DNA"/>
</dbReference>
<feature type="domain" description="Glycosyltransferase 2-like" evidence="4">
    <location>
        <begin position="11"/>
        <end position="184"/>
    </location>
</feature>
<evidence type="ECO:0000256" key="3">
    <source>
        <dbReference type="ARBA" id="ARBA00022679"/>
    </source>
</evidence>
<reference evidence="5" key="1">
    <citation type="submission" date="2005-08" db="EMBL/GenBank/DDBJ databases">
        <title>Complete sequence of Chlorobium chlorochromatii CaD3.</title>
        <authorList>
            <person name="Copeland A."/>
            <person name="Lucas S."/>
            <person name="Lapidus A."/>
            <person name="Barry K."/>
            <person name="Detter J.C."/>
            <person name="Glavina T."/>
            <person name="Hammon N."/>
            <person name="Israni S."/>
            <person name="Pitluck S."/>
            <person name="Bryant D."/>
            <person name="Schmutz J."/>
            <person name="Larimer F."/>
            <person name="Land M."/>
            <person name="Kyrpides N."/>
            <person name="Ivanova N."/>
            <person name="Richardson P."/>
        </authorList>
    </citation>
    <scope>NUCLEOTIDE SEQUENCE [LARGE SCALE GENOMIC DNA]</scope>
    <source>
        <strain evidence="5">CaD3</strain>
    </source>
</reference>
<organism evidence="5">
    <name type="scientific">Chlorobium chlorochromatii (strain CaD3)</name>
    <dbReference type="NCBI Taxonomy" id="340177"/>
    <lineage>
        <taxon>Bacteria</taxon>
        <taxon>Pseudomonadati</taxon>
        <taxon>Chlorobiota</taxon>
        <taxon>Chlorobiia</taxon>
        <taxon>Chlorobiales</taxon>
        <taxon>Chlorobiaceae</taxon>
        <taxon>Chlorobium/Pelodictyon group</taxon>
        <taxon>Chlorobium</taxon>
    </lineage>
</organism>
<protein>
    <submittedName>
        <fullName evidence="5">Glycosyl transferase</fullName>
    </submittedName>
</protein>
<dbReference type="InterPro" id="IPR029044">
    <property type="entry name" value="Nucleotide-diphossugar_trans"/>
</dbReference>
<accession>Q3APF8</accession>
<dbReference type="CAZy" id="GT2">
    <property type="family name" value="Glycosyltransferase Family 2"/>
</dbReference>